<dbReference type="Proteomes" id="UP001279410">
    <property type="component" value="Unassembled WGS sequence"/>
</dbReference>
<gene>
    <name evidence="2" type="ORF">AKAME5_002644000</name>
</gene>
<accession>A0AAD3RNM7</accession>
<dbReference type="Gene3D" id="3.40.220.10">
    <property type="entry name" value="Leucine Aminopeptidase, subunit E, domain 1"/>
    <property type="match status" value="1"/>
</dbReference>
<sequence length="76" mass="8319">MRSTSRERVGKHDFYEFVVRFQLCERAADVPGLALLTLHIYGYVANKTLLGGGGVDGAIHRAAGPLLKRSVLPPRV</sequence>
<feature type="domain" description="Macro" evidence="1">
    <location>
        <begin position="45"/>
        <end position="69"/>
    </location>
</feature>
<proteinExistence type="predicted"/>
<dbReference type="EMBL" id="BRZM01002706">
    <property type="protein sequence ID" value="GLD75107.1"/>
    <property type="molecule type" value="Genomic_DNA"/>
</dbReference>
<dbReference type="InterPro" id="IPR043472">
    <property type="entry name" value="Macro_dom-like"/>
</dbReference>
<keyword evidence="3" id="KW-1185">Reference proteome</keyword>
<dbReference type="AlphaFoldDB" id="A0AAD3RNM7"/>
<name>A0AAD3RNM7_LATJO</name>
<evidence type="ECO:0000313" key="2">
    <source>
        <dbReference type="EMBL" id="GLD75107.1"/>
    </source>
</evidence>
<evidence type="ECO:0000259" key="1">
    <source>
        <dbReference type="Pfam" id="PF01661"/>
    </source>
</evidence>
<dbReference type="SUPFAM" id="SSF52949">
    <property type="entry name" value="Macro domain-like"/>
    <property type="match status" value="1"/>
</dbReference>
<organism evidence="2 3">
    <name type="scientific">Lates japonicus</name>
    <name type="common">Japanese lates</name>
    <dbReference type="NCBI Taxonomy" id="270547"/>
    <lineage>
        <taxon>Eukaryota</taxon>
        <taxon>Metazoa</taxon>
        <taxon>Chordata</taxon>
        <taxon>Craniata</taxon>
        <taxon>Vertebrata</taxon>
        <taxon>Euteleostomi</taxon>
        <taxon>Actinopterygii</taxon>
        <taxon>Neopterygii</taxon>
        <taxon>Teleostei</taxon>
        <taxon>Neoteleostei</taxon>
        <taxon>Acanthomorphata</taxon>
        <taxon>Carangaria</taxon>
        <taxon>Carangaria incertae sedis</taxon>
        <taxon>Centropomidae</taxon>
        <taxon>Lates</taxon>
    </lineage>
</organism>
<protein>
    <submittedName>
        <fullName evidence="2">ADP-ribose glycohydrolase MACROD1</fullName>
    </submittedName>
</protein>
<evidence type="ECO:0000313" key="3">
    <source>
        <dbReference type="Proteomes" id="UP001279410"/>
    </source>
</evidence>
<reference evidence="2" key="1">
    <citation type="submission" date="2022-08" db="EMBL/GenBank/DDBJ databases">
        <title>Genome sequencing of akame (Lates japonicus).</title>
        <authorList>
            <person name="Hashiguchi Y."/>
            <person name="Takahashi H."/>
        </authorList>
    </citation>
    <scope>NUCLEOTIDE SEQUENCE</scope>
    <source>
        <strain evidence="2">Kochi</strain>
    </source>
</reference>
<comment type="caution">
    <text evidence="2">The sequence shown here is derived from an EMBL/GenBank/DDBJ whole genome shotgun (WGS) entry which is preliminary data.</text>
</comment>
<dbReference type="Pfam" id="PF01661">
    <property type="entry name" value="Macro"/>
    <property type="match status" value="1"/>
</dbReference>
<dbReference type="InterPro" id="IPR002589">
    <property type="entry name" value="Macro_dom"/>
</dbReference>